<feature type="compositionally biased region" description="Basic and acidic residues" evidence="1">
    <location>
        <begin position="16"/>
        <end position="25"/>
    </location>
</feature>
<dbReference type="PaxDb" id="121845-A0A3Q0J5P6"/>
<protein>
    <submittedName>
        <fullName evidence="3">Uncharacterized protein LOC113469944</fullName>
    </submittedName>
</protein>
<evidence type="ECO:0000313" key="2">
    <source>
        <dbReference type="Proteomes" id="UP000079169"/>
    </source>
</evidence>
<reference evidence="3" key="1">
    <citation type="submission" date="2025-08" db="UniProtKB">
        <authorList>
            <consortium name="RefSeq"/>
        </authorList>
    </citation>
    <scope>IDENTIFICATION</scope>
</reference>
<proteinExistence type="predicted"/>
<evidence type="ECO:0000256" key="1">
    <source>
        <dbReference type="SAM" id="MobiDB-lite"/>
    </source>
</evidence>
<dbReference type="RefSeq" id="XP_026683807.1">
    <property type="nucleotide sequence ID" value="XM_026828006.1"/>
</dbReference>
<keyword evidence="2" id="KW-1185">Reference proteome</keyword>
<accession>A0A3Q0J5P6</accession>
<organism evidence="2 3">
    <name type="scientific">Diaphorina citri</name>
    <name type="common">Asian citrus psyllid</name>
    <dbReference type="NCBI Taxonomy" id="121845"/>
    <lineage>
        <taxon>Eukaryota</taxon>
        <taxon>Metazoa</taxon>
        <taxon>Ecdysozoa</taxon>
        <taxon>Arthropoda</taxon>
        <taxon>Hexapoda</taxon>
        <taxon>Insecta</taxon>
        <taxon>Pterygota</taxon>
        <taxon>Neoptera</taxon>
        <taxon>Paraneoptera</taxon>
        <taxon>Hemiptera</taxon>
        <taxon>Sternorrhyncha</taxon>
        <taxon>Psylloidea</taxon>
        <taxon>Psyllidae</taxon>
        <taxon>Diaphorininae</taxon>
        <taxon>Diaphorina</taxon>
    </lineage>
</organism>
<dbReference type="GeneID" id="113469944"/>
<dbReference type="Proteomes" id="UP000079169">
    <property type="component" value="Unplaced"/>
</dbReference>
<dbReference type="AlphaFoldDB" id="A0A3Q0J5P6"/>
<dbReference type="KEGG" id="dci:113469944"/>
<gene>
    <name evidence="3" type="primary">LOC113469944</name>
</gene>
<feature type="region of interest" description="Disordered" evidence="1">
    <location>
        <begin position="1"/>
        <end position="25"/>
    </location>
</feature>
<sequence>MTFSDIDEHQEENDHDSDNRSDISWKSDDYAAMIEKTSGEGKKHRVVFEDEIGHGGRRGEMRPKSACSVHQEKEGKVSRLYSLTRGQGRTITRCHSALGLRRHDGKLSRSPCPMQDFNEDAEKKYNIVNFKRSLKLLGFDPEEFGIEANSGATKPRTKNVKPMTITRLERRTVSLDDVKKAVLNEFENDLRFRKFQWA</sequence>
<evidence type="ECO:0000313" key="3">
    <source>
        <dbReference type="RefSeq" id="XP_026683807.1"/>
    </source>
</evidence>
<name>A0A3Q0J5P6_DIACI</name>